<keyword evidence="2" id="KW-1185">Reference proteome</keyword>
<dbReference type="EMBL" id="CAJVQC010098855">
    <property type="protein sequence ID" value="CAG8830269.1"/>
    <property type="molecule type" value="Genomic_DNA"/>
</dbReference>
<comment type="caution">
    <text evidence="1">The sequence shown here is derived from an EMBL/GenBank/DDBJ whole genome shotgun (WGS) entry which is preliminary data.</text>
</comment>
<feature type="non-terminal residue" evidence="1">
    <location>
        <position position="1"/>
    </location>
</feature>
<evidence type="ECO:0000313" key="2">
    <source>
        <dbReference type="Proteomes" id="UP000789920"/>
    </source>
</evidence>
<feature type="non-terminal residue" evidence="1">
    <location>
        <position position="351"/>
    </location>
</feature>
<dbReference type="Proteomes" id="UP000789920">
    <property type="component" value="Unassembled WGS sequence"/>
</dbReference>
<sequence>FLRIRHESQVPELRTTDLNHCIAIPDIFMVRIQDDDYWTTFSPIDAKILLGYDLNGLYGQKFNDAYIRCEVELKRKKTIKARKLFFDIIKMQCDTGEPFLFFIDNTNKKSNQSNIGPIVTPNLCTEIVEHTESISVCNLRAVILPTHISSENEFDFTELQHSVRLLVNSCDRSIDLTSYPLSECEIVNKSDRPIAVGVIGLATLYKKLGYSWEDEKARELNKKIFANIYYAALDESCNLAREHGSYDNYKGSPVSKGILQYDMCDSDPCSGLDWDSLKQRIKEYGVRNSLLIAPMPTASTSQCVGTGYSEGPFPDESNLMFRETTGGSFIYVEREMAEMLISKGLWTPKII</sequence>
<evidence type="ECO:0000313" key="1">
    <source>
        <dbReference type="EMBL" id="CAG8830269.1"/>
    </source>
</evidence>
<reference evidence="1" key="1">
    <citation type="submission" date="2021-06" db="EMBL/GenBank/DDBJ databases">
        <authorList>
            <person name="Kallberg Y."/>
            <person name="Tangrot J."/>
            <person name="Rosling A."/>
        </authorList>
    </citation>
    <scope>NUCLEOTIDE SEQUENCE</scope>
    <source>
        <strain evidence="1">MA461A</strain>
    </source>
</reference>
<proteinExistence type="predicted"/>
<gene>
    <name evidence="1" type="ORF">RPERSI_LOCUS27750</name>
</gene>
<organism evidence="1 2">
    <name type="scientific">Racocetra persica</name>
    <dbReference type="NCBI Taxonomy" id="160502"/>
    <lineage>
        <taxon>Eukaryota</taxon>
        <taxon>Fungi</taxon>
        <taxon>Fungi incertae sedis</taxon>
        <taxon>Mucoromycota</taxon>
        <taxon>Glomeromycotina</taxon>
        <taxon>Glomeromycetes</taxon>
        <taxon>Diversisporales</taxon>
        <taxon>Gigasporaceae</taxon>
        <taxon>Racocetra</taxon>
    </lineage>
</organism>
<name>A0ACA9S8U9_9GLOM</name>
<protein>
    <submittedName>
        <fullName evidence="1">28236_t:CDS:1</fullName>
    </submittedName>
</protein>
<accession>A0ACA9S8U9</accession>